<evidence type="ECO:0000256" key="1">
    <source>
        <dbReference type="SAM" id="MobiDB-lite"/>
    </source>
</evidence>
<evidence type="ECO:0000313" key="3">
    <source>
        <dbReference type="Proteomes" id="UP000198604"/>
    </source>
</evidence>
<dbReference type="InterPro" id="IPR021080">
    <property type="entry name" value="Minor_capsid_protein"/>
</dbReference>
<feature type="region of interest" description="Disordered" evidence="1">
    <location>
        <begin position="42"/>
        <end position="61"/>
    </location>
</feature>
<keyword evidence="3" id="KW-1185">Reference proteome</keyword>
<dbReference type="STRING" id="1608583.BN1356_00133"/>
<dbReference type="Proteomes" id="UP000198604">
    <property type="component" value="Unassembled WGS sequence"/>
</dbReference>
<dbReference type="RefSeq" id="WP_093649518.1">
    <property type="nucleotide sequence ID" value="NZ_CTEN01000001.1"/>
</dbReference>
<sequence length="120" mass="13089">MGTSVSVKVDLKGIEKKVSSSALAKGKLAIASQMMIDMNPFIPRKSGELSGSGQPTRDGVRYPGPYARAQFYGGAYNKNRSYTFRRYTTPGTGKRWDLKASALHVKDWGKVGLRAMGVKT</sequence>
<gene>
    <name evidence="2" type="ORF">BN1356_00133</name>
</gene>
<name>A0A0E4H349_9STRE</name>
<dbReference type="OrthoDB" id="2221953at2"/>
<dbReference type="Pfam" id="PF11114">
    <property type="entry name" value="Minor_capsid_2"/>
    <property type="match status" value="1"/>
</dbReference>
<evidence type="ECO:0000313" key="2">
    <source>
        <dbReference type="EMBL" id="CQR23766.1"/>
    </source>
</evidence>
<dbReference type="EMBL" id="CTEN01000001">
    <property type="protein sequence ID" value="CQR23766.1"/>
    <property type="molecule type" value="Genomic_DNA"/>
</dbReference>
<organism evidence="2 3">
    <name type="scientific">Streptococcus varani</name>
    <dbReference type="NCBI Taxonomy" id="1608583"/>
    <lineage>
        <taxon>Bacteria</taxon>
        <taxon>Bacillati</taxon>
        <taxon>Bacillota</taxon>
        <taxon>Bacilli</taxon>
        <taxon>Lactobacillales</taxon>
        <taxon>Streptococcaceae</taxon>
        <taxon>Streptococcus</taxon>
    </lineage>
</organism>
<protein>
    <submittedName>
        <fullName evidence="2">Phage protein</fullName>
    </submittedName>
</protein>
<reference evidence="3" key="1">
    <citation type="submission" date="2015-03" db="EMBL/GenBank/DDBJ databases">
        <authorList>
            <person name="Urmite Genomes"/>
        </authorList>
    </citation>
    <scope>NUCLEOTIDE SEQUENCE [LARGE SCALE GENOMIC DNA]</scope>
    <source>
        <strain evidence="3">FF10</strain>
    </source>
</reference>
<proteinExistence type="predicted"/>
<dbReference type="AlphaFoldDB" id="A0A0E4H349"/>
<accession>A0A0E4H349</accession>